<keyword evidence="3" id="KW-1185">Reference proteome</keyword>
<proteinExistence type="predicted"/>
<dbReference type="AlphaFoldDB" id="A0A4C1U5E9"/>
<comment type="caution">
    <text evidence="2">The sequence shown here is derived from an EMBL/GenBank/DDBJ whole genome shotgun (WGS) entry which is preliminary data.</text>
</comment>
<feature type="region of interest" description="Disordered" evidence="1">
    <location>
        <begin position="1"/>
        <end position="23"/>
    </location>
</feature>
<evidence type="ECO:0000256" key="1">
    <source>
        <dbReference type="SAM" id="MobiDB-lite"/>
    </source>
</evidence>
<sequence length="97" mass="11087">MCTLSARRLSPLPVPPAPKETCHSSKSRICMQHILNFCGVTGTVRRVLRIESYQRYYLRLKDRAETKDSAVSPFHEGRINLALFSTAIGIDVRLDYY</sequence>
<protein>
    <submittedName>
        <fullName evidence="2">Uncharacterized protein</fullName>
    </submittedName>
</protein>
<dbReference type="EMBL" id="BGZK01000129">
    <property type="protein sequence ID" value="GBP21529.1"/>
    <property type="molecule type" value="Genomic_DNA"/>
</dbReference>
<dbReference type="Proteomes" id="UP000299102">
    <property type="component" value="Unassembled WGS sequence"/>
</dbReference>
<organism evidence="2 3">
    <name type="scientific">Eumeta variegata</name>
    <name type="common">Bagworm moth</name>
    <name type="synonym">Eumeta japonica</name>
    <dbReference type="NCBI Taxonomy" id="151549"/>
    <lineage>
        <taxon>Eukaryota</taxon>
        <taxon>Metazoa</taxon>
        <taxon>Ecdysozoa</taxon>
        <taxon>Arthropoda</taxon>
        <taxon>Hexapoda</taxon>
        <taxon>Insecta</taxon>
        <taxon>Pterygota</taxon>
        <taxon>Neoptera</taxon>
        <taxon>Endopterygota</taxon>
        <taxon>Lepidoptera</taxon>
        <taxon>Glossata</taxon>
        <taxon>Ditrysia</taxon>
        <taxon>Tineoidea</taxon>
        <taxon>Psychidae</taxon>
        <taxon>Oiketicinae</taxon>
        <taxon>Eumeta</taxon>
    </lineage>
</organism>
<evidence type="ECO:0000313" key="3">
    <source>
        <dbReference type="Proteomes" id="UP000299102"/>
    </source>
</evidence>
<accession>A0A4C1U5E9</accession>
<gene>
    <name evidence="2" type="ORF">EVAR_12130_1</name>
</gene>
<reference evidence="2 3" key="1">
    <citation type="journal article" date="2019" name="Commun. Biol.">
        <title>The bagworm genome reveals a unique fibroin gene that provides high tensile strength.</title>
        <authorList>
            <person name="Kono N."/>
            <person name="Nakamura H."/>
            <person name="Ohtoshi R."/>
            <person name="Tomita M."/>
            <person name="Numata K."/>
            <person name="Arakawa K."/>
        </authorList>
    </citation>
    <scope>NUCLEOTIDE SEQUENCE [LARGE SCALE GENOMIC DNA]</scope>
</reference>
<evidence type="ECO:0000313" key="2">
    <source>
        <dbReference type="EMBL" id="GBP21529.1"/>
    </source>
</evidence>
<name>A0A4C1U5E9_EUMVA</name>